<dbReference type="Proteomes" id="UP000503011">
    <property type="component" value="Chromosome"/>
</dbReference>
<evidence type="ECO:0000313" key="5">
    <source>
        <dbReference type="Proteomes" id="UP000503011"/>
    </source>
</evidence>
<dbReference type="Pfam" id="PF03972">
    <property type="entry name" value="MmgE_PrpD_N"/>
    <property type="match status" value="1"/>
</dbReference>
<dbReference type="Gene3D" id="1.10.4100.10">
    <property type="entry name" value="2-methylcitrate dehydratase PrpD"/>
    <property type="match status" value="1"/>
</dbReference>
<accession>A0A6F8YVD6</accession>
<dbReference type="RefSeq" id="WP_173162134.1">
    <property type="nucleotide sequence ID" value="NZ_AP022871.1"/>
</dbReference>
<sequence>MSHTDDIAEYVAATRFDALPAPVVNATKRITLDLLGVIFPATLYRPAQVMTSYVRRTGGAQGATVVATDIRTTASAAALANGTMAAEMEQDDVHSTGTHPSSVYVPAMLGVAEGAGASGAEWITALACAYDVGIRLNVAMGLANVYSRGFHPTSVGGSFGATAGAARLLGLDRDAVVSAIGLNGCQAAGLLTWEMEPEHYAKSFQSGMAARNAVTAVELAAGGYSGAPDTLDGRYNVFDTFTTHRDFAPLTEGLGERWEILRTTYKFHSCCRAIHTTLDIVLDMVAAHGFTASDVAGVTVSLTPDIAPLVDGNVLNTHNLQHVVAAALVDGEVTRAQTTVQRRADPVVADLAERIELVHDAALAARHPDSGIIDPARATVRLHDGRVLTDERDSAQGGLTRPVTDARIEAKFLRMATQVISPARAEEIVSCVRRLETLGDIRELTALLSTG</sequence>
<dbReference type="InterPro" id="IPR005656">
    <property type="entry name" value="MmgE_PrpD"/>
</dbReference>
<dbReference type="InterPro" id="IPR045337">
    <property type="entry name" value="MmgE_PrpD_C"/>
</dbReference>
<evidence type="ECO:0000313" key="4">
    <source>
        <dbReference type="EMBL" id="BCB90024.1"/>
    </source>
</evidence>
<dbReference type="KEGG" id="psuu:Psuf_073370"/>
<dbReference type="EMBL" id="AP022871">
    <property type="protein sequence ID" value="BCB90024.1"/>
    <property type="molecule type" value="Genomic_DNA"/>
</dbReference>
<dbReference type="GO" id="GO:0016829">
    <property type="term" value="F:lyase activity"/>
    <property type="evidence" value="ECO:0007669"/>
    <property type="project" value="InterPro"/>
</dbReference>
<dbReference type="InterPro" id="IPR042183">
    <property type="entry name" value="MmgE/PrpD_sf_1"/>
</dbReference>
<dbReference type="Gene3D" id="3.30.1330.120">
    <property type="entry name" value="2-methylcitrate dehydratase PrpD"/>
    <property type="match status" value="1"/>
</dbReference>
<dbReference type="Pfam" id="PF19305">
    <property type="entry name" value="MmgE_PrpD_C"/>
    <property type="match status" value="1"/>
</dbReference>
<evidence type="ECO:0000259" key="2">
    <source>
        <dbReference type="Pfam" id="PF03972"/>
    </source>
</evidence>
<name>A0A6F8YVD6_9ACTN</name>
<evidence type="ECO:0000259" key="3">
    <source>
        <dbReference type="Pfam" id="PF19305"/>
    </source>
</evidence>
<organism evidence="4 5">
    <name type="scientific">Phytohabitans suffuscus</name>
    <dbReference type="NCBI Taxonomy" id="624315"/>
    <lineage>
        <taxon>Bacteria</taxon>
        <taxon>Bacillati</taxon>
        <taxon>Actinomycetota</taxon>
        <taxon>Actinomycetes</taxon>
        <taxon>Micromonosporales</taxon>
        <taxon>Micromonosporaceae</taxon>
    </lineage>
</organism>
<reference evidence="4 5" key="2">
    <citation type="submission" date="2020-03" db="EMBL/GenBank/DDBJ databases">
        <authorList>
            <person name="Ichikawa N."/>
            <person name="Kimura A."/>
            <person name="Kitahashi Y."/>
            <person name="Uohara A."/>
        </authorList>
    </citation>
    <scope>NUCLEOTIDE SEQUENCE [LARGE SCALE GENOMIC DNA]</scope>
    <source>
        <strain evidence="4 5">NBRC 105367</strain>
    </source>
</reference>
<protein>
    <submittedName>
        <fullName evidence="4">2-methylcitrate dehydratase</fullName>
    </submittedName>
</protein>
<dbReference type="PANTHER" id="PTHR16943:SF8">
    <property type="entry name" value="2-METHYLCITRATE DEHYDRATASE"/>
    <property type="match status" value="1"/>
</dbReference>
<dbReference type="SUPFAM" id="SSF103378">
    <property type="entry name" value="2-methylcitrate dehydratase PrpD"/>
    <property type="match status" value="1"/>
</dbReference>
<dbReference type="AlphaFoldDB" id="A0A6F8YVD6"/>
<comment type="similarity">
    <text evidence="1">Belongs to the PrpD family.</text>
</comment>
<proteinExistence type="inferred from homology"/>
<feature type="domain" description="MmgE/PrpD N-terminal" evidence="2">
    <location>
        <begin position="6"/>
        <end position="248"/>
    </location>
</feature>
<keyword evidence="5" id="KW-1185">Reference proteome</keyword>
<dbReference type="InterPro" id="IPR045336">
    <property type="entry name" value="MmgE_PrpD_N"/>
</dbReference>
<dbReference type="PANTHER" id="PTHR16943">
    <property type="entry name" value="2-METHYLCITRATE DEHYDRATASE-RELATED"/>
    <property type="match status" value="1"/>
</dbReference>
<dbReference type="InterPro" id="IPR036148">
    <property type="entry name" value="MmgE/PrpD_sf"/>
</dbReference>
<gene>
    <name evidence="4" type="primary">prpD_1</name>
    <name evidence="4" type="ORF">Psuf_073370</name>
</gene>
<reference evidence="4 5" key="1">
    <citation type="submission" date="2020-03" db="EMBL/GenBank/DDBJ databases">
        <title>Whole genome shotgun sequence of Phytohabitans suffuscus NBRC 105367.</title>
        <authorList>
            <person name="Komaki H."/>
            <person name="Tamura T."/>
        </authorList>
    </citation>
    <scope>NUCLEOTIDE SEQUENCE [LARGE SCALE GENOMIC DNA]</scope>
    <source>
        <strain evidence="4 5">NBRC 105367</strain>
    </source>
</reference>
<feature type="domain" description="MmgE/PrpD C-terminal" evidence="3">
    <location>
        <begin position="268"/>
        <end position="435"/>
    </location>
</feature>
<evidence type="ECO:0000256" key="1">
    <source>
        <dbReference type="ARBA" id="ARBA00006174"/>
    </source>
</evidence>
<dbReference type="InterPro" id="IPR042188">
    <property type="entry name" value="MmgE/PrpD_sf_2"/>
</dbReference>